<dbReference type="PANTHER" id="PTHR10491">
    <property type="entry name" value="DTDP-4-DEHYDRORHAMNOSE REDUCTASE"/>
    <property type="match status" value="1"/>
</dbReference>
<feature type="domain" description="RmlD-like substrate binding" evidence="7">
    <location>
        <begin position="66"/>
        <end position="365"/>
    </location>
</feature>
<evidence type="ECO:0000256" key="1">
    <source>
        <dbReference type="ARBA" id="ARBA00005224"/>
    </source>
</evidence>
<sequence>MFLSAAAGSGSVASTTLRRLSVLIAVSNDEFATDEAAPIVGDSDLAAQLGAGSADDEHSCLRTIGMSTIVTGASGLLGRAVLAALSVDDSFRNVQGWTYSRPGSVQVNLTDGAAVRSALTKAQAKFIVHCAAIRRPDEIKNDEQLAENLNVRSNEFFCDYLKEVPDGFLLYISTDYVFDGKNPPYGSDDTPNAINKYGQQKIAAEKFILETLPGKSAILRVPILYGPVEYLAEGAVDEVLKALLNNPPNKPIQLDHYHLRYPTHVKDIASAIALILRKRLEAPGDIKGIYQWRADEQLTKYDMAIIMAEQLGLPHEHYVANTSAPSGGDSAARPHNCCMKTDRLHELGAKIAISFPEGIRDLTEHVK</sequence>
<dbReference type="GO" id="GO:0048269">
    <property type="term" value="C:methionine adenosyltransferase complex"/>
    <property type="evidence" value="ECO:0007669"/>
    <property type="project" value="TreeGrafter"/>
</dbReference>
<proteinExistence type="inferred from homology"/>
<dbReference type="InterPro" id="IPR036291">
    <property type="entry name" value="NAD(P)-bd_dom_sf"/>
</dbReference>
<dbReference type="InterPro" id="IPR029903">
    <property type="entry name" value="RmlD-like-bd"/>
</dbReference>
<comment type="pathway">
    <text evidence="1">Amino-acid biosynthesis; S-adenosyl-L-methionine biosynthesis; S-adenosyl-L-methionine from L-methionine: step 1/1.</text>
</comment>
<dbReference type="CDD" id="cd05254">
    <property type="entry name" value="dTDP_HR_like_SDR_e"/>
    <property type="match status" value="1"/>
</dbReference>
<evidence type="ECO:0000256" key="4">
    <source>
        <dbReference type="ARBA" id="ARBA00029977"/>
    </source>
</evidence>
<evidence type="ECO:0000256" key="3">
    <source>
        <dbReference type="ARBA" id="ARBA00021596"/>
    </source>
</evidence>
<dbReference type="PANTHER" id="PTHR10491:SF4">
    <property type="entry name" value="METHIONINE ADENOSYLTRANSFERASE 2 SUBUNIT BETA"/>
    <property type="match status" value="1"/>
</dbReference>
<name>A0A914VMY9_9BILA</name>
<dbReference type="Pfam" id="PF04321">
    <property type="entry name" value="RmlD_sub_bind"/>
    <property type="match status" value="1"/>
</dbReference>
<organism evidence="8 9">
    <name type="scientific">Plectus sambesii</name>
    <dbReference type="NCBI Taxonomy" id="2011161"/>
    <lineage>
        <taxon>Eukaryota</taxon>
        <taxon>Metazoa</taxon>
        <taxon>Ecdysozoa</taxon>
        <taxon>Nematoda</taxon>
        <taxon>Chromadorea</taxon>
        <taxon>Plectida</taxon>
        <taxon>Plectina</taxon>
        <taxon>Plectoidea</taxon>
        <taxon>Plectidae</taxon>
        <taxon>Plectus</taxon>
    </lineage>
</organism>
<dbReference type="Proteomes" id="UP000887566">
    <property type="component" value="Unplaced"/>
</dbReference>
<evidence type="ECO:0000256" key="5">
    <source>
        <dbReference type="ARBA" id="ARBA00045998"/>
    </source>
</evidence>
<dbReference type="GO" id="GO:0006556">
    <property type="term" value="P:S-adenosylmethionine biosynthetic process"/>
    <property type="evidence" value="ECO:0007669"/>
    <property type="project" value="TreeGrafter"/>
</dbReference>
<evidence type="ECO:0000313" key="9">
    <source>
        <dbReference type="WBParaSite" id="PSAMB.scaffold21size117079.g516.t1"/>
    </source>
</evidence>
<dbReference type="SUPFAM" id="SSF51735">
    <property type="entry name" value="NAD(P)-binding Rossmann-fold domains"/>
    <property type="match status" value="1"/>
</dbReference>
<protein>
    <recommendedName>
        <fullName evidence="3">Methionine adenosyltransferase 2 subunit beta</fullName>
    </recommendedName>
    <alternativeName>
        <fullName evidence="4">Methionine adenosyltransferase II beta</fullName>
    </alternativeName>
</protein>
<reference evidence="9" key="1">
    <citation type="submission" date="2022-11" db="UniProtKB">
        <authorList>
            <consortium name="WormBaseParasite"/>
        </authorList>
    </citation>
    <scope>IDENTIFICATION</scope>
</reference>
<comment type="function">
    <text evidence="5">Regulatory subunit of S-adenosylmethionine synthetase 2, an enzyme that catalyzes the formation of S-adenosylmethionine from methionine and ATP. Regulates MAT2A catalytic activity by changing its kinetic properties, increasing its affinity for L-methionine. Can bind NADP (in vitro).</text>
</comment>
<evidence type="ECO:0000313" key="8">
    <source>
        <dbReference type="Proteomes" id="UP000887566"/>
    </source>
</evidence>
<dbReference type="Gene3D" id="3.40.50.720">
    <property type="entry name" value="NAD(P)-binding Rossmann-like Domain"/>
    <property type="match status" value="1"/>
</dbReference>
<comment type="similarity">
    <text evidence="2">Belongs to the dTDP-4-dehydrorhamnose reductase family. MAT2B subfamily.</text>
</comment>
<accession>A0A914VMY9</accession>
<keyword evidence="8" id="KW-1185">Reference proteome</keyword>
<evidence type="ECO:0000256" key="2">
    <source>
        <dbReference type="ARBA" id="ARBA00008656"/>
    </source>
</evidence>
<dbReference type="GO" id="GO:0048270">
    <property type="term" value="F:methionine adenosyltransferase regulator activity"/>
    <property type="evidence" value="ECO:0007669"/>
    <property type="project" value="TreeGrafter"/>
</dbReference>
<comment type="subunit">
    <text evidence="6">Heterotrimer; composed of a catalytic MAT2A homodimer that binds one regulatory MAT2B chain. Heterohexamer; composed of a central, catalytic MAT2A homotetramer flanked on either side by a regulatory MAT2B chain. NADP binding increases the affinity for MAT2A.</text>
</comment>
<evidence type="ECO:0000259" key="7">
    <source>
        <dbReference type="Pfam" id="PF04321"/>
    </source>
</evidence>
<evidence type="ECO:0000256" key="6">
    <source>
        <dbReference type="ARBA" id="ARBA00046786"/>
    </source>
</evidence>
<dbReference type="WBParaSite" id="PSAMB.scaffold21size117079.g516.t1">
    <property type="protein sequence ID" value="PSAMB.scaffold21size117079.g516.t1"/>
    <property type="gene ID" value="PSAMB.scaffold21size117079.g516"/>
</dbReference>
<dbReference type="AlphaFoldDB" id="A0A914VMY9"/>
<dbReference type="InterPro" id="IPR005913">
    <property type="entry name" value="dTDP_dehydrorham_reduct"/>
</dbReference>